<dbReference type="Gene3D" id="3.30.70.330">
    <property type="match status" value="2"/>
</dbReference>
<organism evidence="9 10">
    <name type="scientific">Cryphonectria parasitica (strain ATCC 38755 / EP155)</name>
    <dbReference type="NCBI Taxonomy" id="660469"/>
    <lineage>
        <taxon>Eukaryota</taxon>
        <taxon>Fungi</taxon>
        <taxon>Dikarya</taxon>
        <taxon>Ascomycota</taxon>
        <taxon>Pezizomycotina</taxon>
        <taxon>Sordariomycetes</taxon>
        <taxon>Sordariomycetidae</taxon>
        <taxon>Diaporthales</taxon>
        <taxon>Cryphonectriaceae</taxon>
        <taxon>Cryphonectria-Endothia species complex</taxon>
        <taxon>Cryphonectria</taxon>
    </lineage>
</organism>
<name>A0A9P4Y8G8_CRYP1</name>
<dbReference type="EMBL" id="MU032345">
    <property type="protein sequence ID" value="KAF3768344.1"/>
    <property type="molecule type" value="Genomic_DNA"/>
</dbReference>
<keyword evidence="10" id="KW-1185">Reference proteome</keyword>
<feature type="region of interest" description="Disordered" evidence="7">
    <location>
        <begin position="304"/>
        <end position="332"/>
    </location>
</feature>
<evidence type="ECO:0000256" key="4">
    <source>
        <dbReference type="ARBA" id="ARBA00022884"/>
    </source>
</evidence>
<dbReference type="SMART" id="SM00360">
    <property type="entry name" value="RRM"/>
    <property type="match status" value="2"/>
</dbReference>
<dbReference type="InterPro" id="IPR050374">
    <property type="entry name" value="RRT5_SRSF_SR"/>
</dbReference>
<evidence type="ECO:0000256" key="5">
    <source>
        <dbReference type="ARBA" id="ARBA00023242"/>
    </source>
</evidence>
<dbReference type="SUPFAM" id="SSF54928">
    <property type="entry name" value="RNA-binding domain, RBD"/>
    <property type="match status" value="1"/>
</dbReference>
<keyword evidence="5" id="KW-0539">Nucleus</keyword>
<dbReference type="Pfam" id="PF00076">
    <property type="entry name" value="RRM_1"/>
    <property type="match status" value="1"/>
</dbReference>
<dbReference type="InterPro" id="IPR012677">
    <property type="entry name" value="Nucleotide-bd_a/b_plait_sf"/>
</dbReference>
<evidence type="ECO:0000313" key="9">
    <source>
        <dbReference type="EMBL" id="KAF3768344.1"/>
    </source>
</evidence>
<dbReference type="RefSeq" id="XP_040779305.1">
    <property type="nucleotide sequence ID" value="XM_040925425.1"/>
</dbReference>
<evidence type="ECO:0000256" key="1">
    <source>
        <dbReference type="ARBA" id="ARBA00004123"/>
    </source>
</evidence>
<comment type="caution">
    <text evidence="9">The sequence shown here is derived from an EMBL/GenBank/DDBJ whole genome shotgun (WGS) entry which is preliminary data.</text>
</comment>
<evidence type="ECO:0000256" key="2">
    <source>
        <dbReference type="ARBA" id="ARBA00022664"/>
    </source>
</evidence>
<dbReference type="InterPro" id="IPR000504">
    <property type="entry name" value="RRM_dom"/>
</dbReference>
<proteinExistence type="predicted"/>
<accession>A0A9P4Y8G8</accession>
<dbReference type="OrthoDB" id="610462at2759"/>
<keyword evidence="3" id="KW-0677">Repeat</keyword>
<dbReference type="GO" id="GO:0003729">
    <property type="term" value="F:mRNA binding"/>
    <property type="evidence" value="ECO:0007669"/>
    <property type="project" value="TreeGrafter"/>
</dbReference>
<evidence type="ECO:0000256" key="7">
    <source>
        <dbReference type="SAM" id="MobiDB-lite"/>
    </source>
</evidence>
<evidence type="ECO:0000256" key="3">
    <source>
        <dbReference type="ARBA" id="ARBA00022737"/>
    </source>
</evidence>
<feature type="domain" description="RRM" evidence="8">
    <location>
        <begin position="190"/>
        <end position="268"/>
    </location>
</feature>
<sequence>MVASDHEMLKDMALPGNQTGVYYIPISNLPFNTSWQQIKDFVRQGCEVDHVEFFRKSTSGWVRLKGRHLNGTEFNGRAIIAEGKNANSPILVRGLEACKSKAASSGRLDGRNYCTMFAAPEKPGQVSAPILAYAGSILDATQRYNPGTLYAAHEPYSKYGSQAVAMQNSQMAAMDTSKTPERGVIYTEQRGIQIRNLSSRATESQTREAVLNLIGSEASFISEIRIPLSREGKPRGLAFVHFQTAELAKRMVMLLNGFVFRGRKLQVEGETIYSSAEHHHGPSPLASAAAATAAVGAPRKVRQHYYPNPHRDEWKETVNSQKTSTSTSIILQ</sequence>
<dbReference type="GO" id="GO:0005634">
    <property type="term" value="C:nucleus"/>
    <property type="evidence" value="ECO:0007669"/>
    <property type="project" value="UniProtKB-SubCell"/>
</dbReference>
<reference evidence="9" key="1">
    <citation type="journal article" date="2020" name="Phytopathology">
        <title>Genome sequence of the chestnut blight fungus Cryphonectria parasitica EP155: A fundamental resource for an archetypical invasive plant pathogen.</title>
        <authorList>
            <person name="Crouch J.A."/>
            <person name="Dawe A."/>
            <person name="Aerts A."/>
            <person name="Barry K."/>
            <person name="Churchill A.C.L."/>
            <person name="Grimwood J."/>
            <person name="Hillman B."/>
            <person name="Milgroom M.G."/>
            <person name="Pangilinan J."/>
            <person name="Smith M."/>
            <person name="Salamov A."/>
            <person name="Schmutz J."/>
            <person name="Yadav J."/>
            <person name="Grigoriev I.V."/>
            <person name="Nuss D."/>
        </authorList>
    </citation>
    <scope>NUCLEOTIDE SEQUENCE</scope>
    <source>
        <strain evidence="9">EP155</strain>
    </source>
</reference>
<dbReference type="GO" id="GO:0006397">
    <property type="term" value="P:mRNA processing"/>
    <property type="evidence" value="ECO:0007669"/>
    <property type="project" value="UniProtKB-KW"/>
</dbReference>
<dbReference type="PROSITE" id="PS50102">
    <property type="entry name" value="RRM"/>
    <property type="match status" value="1"/>
</dbReference>
<gene>
    <name evidence="9" type="ORF">M406DRAFT_71397</name>
</gene>
<dbReference type="GeneID" id="63842554"/>
<dbReference type="GO" id="GO:0005737">
    <property type="term" value="C:cytoplasm"/>
    <property type="evidence" value="ECO:0007669"/>
    <property type="project" value="TreeGrafter"/>
</dbReference>
<keyword evidence="2" id="KW-0507">mRNA processing</keyword>
<keyword evidence="4 6" id="KW-0694">RNA-binding</keyword>
<protein>
    <recommendedName>
        <fullName evidence="8">RRM domain-containing protein</fullName>
    </recommendedName>
</protein>
<dbReference type="InterPro" id="IPR035979">
    <property type="entry name" value="RBD_domain_sf"/>
</dbReference>
<evidence type="ECO:0000259" key="8">
    <source>
        <dbReference type="PROSITE" id="PS50102"/>
    </source>
</evidence>
<comment type="subcellular location">
    <subcellularLocation>
        <location evidence="1">Nucleus</location>
    </subcellularLocation>
</comment>
<evidence type="ECO:0000313" key="10">
    <source>
        <dbReference type="Proteomes" id="UP000803844"/>
    </source>
</evidence>
<dbReference type="Proteomes" id="UP000803844">
    <property type="component" value="Unassembled WGS sequence"/>
</dbReference>
<dbReference type="CDD" id="cd00590">
    <property type="entry name" value="RRM_SF"/>
    <property type="match status" value="1"/>
</dbReference>
<dbReference type="AlphaFoldDB" id="A0A9P4Y8G8"/>
<evidence type="ECO:0000256" key="6">
    <source>
        <dbReference type="PROSITE-ProRule" id="PRU00176"/>
    </source>
</evidence>
<dbReference type="PANTHER" id="PTHR23003">
    <property type="entry name" value="RNA RECOGNITION MOTIF RRM DOMAIN CONTAINING PROTEIN"/>
    <property type="match status" value="1"/>
</dbReference>
<dbReference type="PANTHER" id="PTHR23003:SF62">
    <property type="entry name" value="SERINE_ARGININE (SR)-TYPE SHUTTLING MRNA BINDING PROTEIN NPL3"/>
    <property type="match status" value="1"/>
</dbReference>
<feature type="compositionally biased region" description="Polar residues" evidence="7">
    <location>
        <begin position="317"/>
        <end position="332"/>
    </location>
</feature>